<dbReference type="OrthoDB" id="3563733at2759"/>
<dbReference type="AlphaFoldDB" id="A0A9P6VL76"/>
<keyword evidence="3" id="KW-1185">Reference proteome</keyword>
<comment type="caution">
    <text evidence="2">The sequence shown here is derived from an EMBL/GenBank/DDBJ whole genome shotgun (WGS) entry which is preliminary data.</text>
</comment>
<name>A0A9P6VL76_9HELO</name>
<feature type="region of interest" description="Disordered" evidence="1">
    <location>
        <begin position="1"/>
        <end position="69"/>
    </location>
</feature>
<dbReference type="Proteomes" id="UP000785200">
    <property type="component" value="Unassembled WGS sequence"/>
</dbReference>
<proteinExistence type="predicted"/>
<protein>
    <submittedName>
        <fullName evidence="2">Uncharacterized protein</fullName>
    </submittedName>
</protein>
<dbReference type="EMBL" id="VNKQ01000007">
    <property type="protein sequence ID" value="KAG0649779.1"/>
    <property type="molecule type" value="Genomic_DNA"/>
</dbReference>
<accession>A0A9P6VL76</accession>
<organism evidence="2 3">
    <name type="scientific">Hyphodiscus hymeniophilus</name>
    <dbReference type="NCBI Taxonomy" id="353542"/>
    <lineage>
        <taxon>Eukaryota</taxon>
        <taxon>Fungi</taxon>
        <taxon>Dikarya</taxon>
        <taxon>Ascomycota</taxon>
        <taxon>Pezizomycotina</taxon>
        <taxon>Leotiomycetes</taxon>
        <taxon>Helotiales</taxon>
        <taxon>Hyphodiscaceae</taxon>
        <taxon>Hyphodiscus</taxon>
    </lineage>
</organism>
<evidence type="ECO:0000313" key="2">
    <source>
        <dbReference type="EMBL" id="KAG0649779.1"/>
    </source>
</evidence>
<evidence type="ECO:0000313" key="3">
    <source>
        <dbReference type="Proteomes" id="UP000785200"/>
    </source>
</evidence>
<gene>
    <name evidence="2" type="ORF">D0Z07_3511</name>
</gene>
<sequence>MAREGTRSATGNSKPRIFPTVTETAAPTKKRATANTGAKRGPKKATTTKASKPVGVTKKKAPAKKTSVATKAKGVVKKAEGAVTGNPEKKIHELQNLNNHLFCSNMPSLSFSTTAWTLALTFIRLQAAGTKKIKGDATTTKKTAVTKKK</sequence>
<feature type="compositionally biased region" description="Low complexity" evidence="1">
    <location>
        <begin position="44"/>
        <end position="56"/>
    </location>
</feature>
<reference evidence="2" key="1">
    <citation type="submission" date="2019-07" db="EMBL/GenBank/DDBJ databases">
        <title>Hyphodiscus hymeniophilus genome sequencing and assembly.</title>
        <authorList>
            <person name="Kramer G."/>
            <person name="Nodwell J."/>
        </authorList>
    </citation>
    <scope>NUCLEOTIDE SEQUENCE</scope>
    <source>
        <strain evidence="2">ATCC 34498</strain>
    </source>
</reference>
<evidence type="ECO:0000256" key="1">
    <source>
        <dbReference type="SAM" id="MobiDB-lite"/>
    </source>
</evidence>